<dbReference type="GO" id="GO:0045719">
    <property type="term" value="P:negative regulation of glycogen biosynthetic process"/>
    <property type="evidence" value="ECO:0007669"/>
    <property type="project" value="TreeGrafter"/>
</dbReference>
<dbReference type="GeneID" id="42004947"/>
<feature type="compositionally biased region" description="Basic and acidic residues" evidence="4">
    <location>
        <begin position="472"/>
        <end position="485"/>
    </location>
</feature>
<dbReference type="GO" id="GO:0004674">
    <property type="term" value="F:protein serine/threonine kinase activity"/>
    <property type="evidence" value="ECO:0007669"/>
    <property type="project" value="TreeGrafter"/>
</dbReference>
<keyword evidence="7" id="KW-1185">Reference proteome</keyword>
<dbReference type="Gene3D" id="1.10.510.10">
    <property type="entry name" value="Transferase(Phosphotransferase) domain 1"/>
    <property type="match status" value="1"/>
</dbReference>
<keyword evidence="1 3" id="KW-0547">Nucleotide-binding</keyword>
<dbReference type="InterPro" id="IPR008271">
    <property type="entry name" value="Ser/Thr_kinase_AS"/>
</dbReference>
<dbReference type="OrthoDB" id="10252171at2759"/>
<dbReference type="STRING" id="1806994.A0A507C1Q8"/>
<feature type="binding site" evidence="3">
    <location>
        <position position="607"/>
    </location>
    <ligand>
        <name>ATP</name>
        <dbReference type="ChEBI" id="CHEBI:30616"/>
    </ligand>
</feature>
<evidence type="ECO:0000256" key="1">
    <source>
        <dbReference type="ARBA" id="ARBA00022741"/>
    </source>
</evidence>
<evidence type="ECO:0000313" key="7">
    <source>
        <dbReference type="Proteomes" id="UP000319731"/>
    </source>
</evidence>
<keyword evidence="2 3" id="KW-0067">ATP-binding</keyword>
<accession>A0A507C1Q8</accession>
<dbReference type="RefSeq" id="XP_031024373.1">
    <property type="nucleotide sequence ID" value="XM_031169650.1"/>
</dbReference>
<dbReference type="Gene3D" id="3.30.200.20">
    <property type="entry name" value="Phosphorylase Kinase, domain 1"/>
    <property type="match status" value="1"/>
</dbReference>
<dbReference type="InterPro" id="IPR011009">
    <property type="entry name" value="Kinase-like_dom_sf"/>
</dbReference>
<dbReference type="EMBL" id="QEAO01000021">
    <property type="protein sequence ID" value="TPX33361.1"/>
    <property type="molecule type" value="Genomic_DNA"/>
</dbReference>
<dbReference type="PROSITE" id="PS50011">
    <property type="entry name" value="PROTEIN_KINASE_DOM"/>
    <property type="match status" value="1"/>
</dbReference>
<evidence type="ECO:0000256" key="4">
    <source>
        <dbReference type="SAM" id="MobiDB-lite"/>
    </source>
</evidence>
<dbReference type="GO" id="GO:0005524">
    <property type="term" value="F:ATP binding"/>
    <property type="evidence" value="ECO:0007669"/>
    <property type="project" value="UniProtKB-UniRule"/>
</dbReference>
<organism evidence="6 7">
    <name type="scientific">Synchytrium microbalum</name>
    <dbReference type="NCBI Taxonomy" id="1806994"/>
    <lineage>
        <taxon>Eukaryota</taxon>
        <taxon>Fungi</taxon>
        <taxon>Fungi incertae sedis</taxon>
        <taxon>Chytridiomycota</taxon>
        <taxon>Chytridiomycota incertae sedis</taxon>
        <taxon>Chytridiomycetes</taxon>
        <taxon>Synchytriales</taxon>
        <taxon>Synchytriaceae</taxon>
        <taxon>Synchytrium</taxon>
    </lineage>
</organism>
<feature type="region of interest" description="Disordered" evidence="4">
    <location>
        <begin position="472"/>
        <end position="544"/>
    </location>
</feature>
<gene>
    <name evidence="6" type="ORF">SmJEL517_g03722</name>
</gene>
<dbReference type="SMART" id="SM00220">
    <property type="entry name" value="S_TKc"/>
    <property type="match status" value="1"/>
</dbReference>
<dbReference type="PANTHER" id="PTHR24346">
    <property type="entry name" value="MAP/MICROTUBULE AFFINITY-REGULATING KINASE"/>
    <property type="match status" value="1"/>
</dbReference>
<dbReference type="GO" id="GO:0005829">
    <property type="term" value="C:cytosol"/>
    <property type="evidence" value="ECO:0007669"/>
    <property type="project" value="TreeGrafter"/>
</dbReference>
<evidence type="ECO:0000256" key="3">
    <source>
        <dbReference type="PROSITE-ProRule" id="PRU10141"/>
    </source>
</evidence>
<evidence type="ECO:0000256" key="2">
    <source>
        <dbReference type="ARBA" id="ARBA00022840"/>
    </source>
</evidence>
<name>A0A507C1Q8_9FUNG</name>
<dbReference type="SUPFAM" id="SSF56112">
    <property type="entry name" value="Protein kinase-like (PK-like)"/>
    <property type="match status" value="1"/>
</dbReference>
<comment type="caution">
    <text evidence="6">The sequence shown here is derived from an EMBL/GenBank/DDBJ whole genome shotgun (WGS) entry which is preliminary data.</text>
</comment>
<dbReference type="InterPro" id="IPR000719">
    <property type="entry name" value="Prot_kinase_dom"/>
</dbReference>
<dbReference type="GO" id="GO:0005634">
    <property type="term" value="C:nucleus"/>
    <property type="evidence" value="ECO:0007669"/>
    <property type="project" value="TreeGrafter"/>
</dbReference>
<dbReference type="PROSITE" id="PS00108">
    <property type="entry name" value="PROTEIN_KINASE_ST"/>
    <property type="match status" value="1"/>
</dbReference>
<dbReference type="PANTHER" id="PTHR24346:SF72">
    <property type="entry name" value="CAMK PROTEIN KINASE"/>
    <property type="match status" value="1"/>
</dbReference>
<feature type="domain" description="Protein kinase" evidence="5">
    <location>
        <begin position="574"/>
        <end position="850"/>
    </location>
</feature>
<evidence type="ECO:0000313" key="6">
    <source>
        <dbReference type="EMBL" id="TPX33361.1"/>
    </source>
</evidence>
<dbReference type="InterPro" id="IPR017441">
    <property type="entry name" value="Protein_kinase_ATP_BS"/>
</dbReference>
<dbReference type="Gene3D" id="2.170.15.10">
    <property type="entry name" value="Proaerolysin, chain A, domain 3"/>
    <property type="match status" value="1"/>
</dbReference>
<sequence>MEATIGVVKYAKYGIASNGLNIPIIRENVTIWPGETQGDFSIAAACNFENCPKKWTHRQFNHQTHPKYSTSNIKDHLEKIHKVRFPGAATPQTIIPTAPVKHPLEYSELEFLALPLDVDMDMHKLGRKRHKSGEDTDGSDLLHSSSSSGSSSSRSSSPLQARPISPTQSTVLHFLLLDHPLSPAEVATRISWYRERYGENDRTSGSQLVLLHLLSFFCSDFVSQADSVGFIVWASSYLKNFAVHWTDATVLMTQLFYQFDNISSSLSPGRSSRRQDGRFNAVTFPEYVRDKHFMGGSVVLVGQDWPLGLVDFFTGFGLQIEAEYQNSVMIAPALQATQYRNPPNTEDEDGTDDCGNNGEPSNFGACGDKNGGDTGGDDSPTDLLDSLFGIGSTWDQSTLAESVAEAFASLSIVSGISRRALGSDGKTVRGSDGDKDDDQASERLEIGKTFRDNPVLPQNHAKVEDATCVEQERELNGLSSKKEISDDNGPPIMALRKTKPDTIHFDSPLNDSEDESSRLLSRQSPKLPEYPTPPLDRPSGSGKSTIAKTWTSSVIGHSYIPNICAEDQKFLSRYIIQEALGEGGFAFVTAATRKSDGRRVAIKFIFKNKMLAESWARDKELGVIPIEVLILKNVHHPNIIEYVDYHLGIDFIYMVTEFFGSPWPAPQPNLDSLANEEMSLNNLTQCTLFDCIEQHSRLTENQARHIFRQVVDGTAHLLRFGILHRDLKDENILIDDTFKIKLIDFGSGAFVRKGQLFDRFYATIPYASPEILLGTKYAGPEAQMWSLGCLLFVMLHGVAPFDSPQKAIAGETQPIDTGLSKICIDLLQWMLEPRVARRATIEQVRSHPWIAGDVNSQNQVYAKKTAIWAYPQGPPPNPNNGPVPALNGGSSIDNSCIMDLRTRGSPSPYYFCAGDWITITVLERQTWNPLRLTVASGVQCQNYVDTKNGACYLGVYASGSGDLKDSMKFQVFPAAYNWFAGEWTFLLRDYQGRWVTTSTEGPLQYHDKHHRDVLLVNVYQPANANNASAEQFILKNTQRATKDSWFIRKRDTCYFQNHDYSLGEDNDMKHGRQPSFICGWDEYHNNVNYVKSEANNGVWFSPVPAPASVSSPYQMNMTSSGFDLSAGVSTDSGPPTLSSVTIVNFGGGTPRTSVTMSSTAENTVQSSRGFEWGAGISVGASVGFGGQQIGGFGVGLTVGLDYSNTDTNTVHTANSTSQSTELWIYTENNSAQKALTNVKQKSIVNVPYWYTITRTWKDGTVMNLNLTGTFNVNWYTSAHACTGAPVDMSLALLKQLPINQPVCVSSNPNP</sequence>
<feature type="region of interest" description="Disordered" evidence="4">
    <location>
        <begin position="127"/>
        <end position="164"/>
    </location>
</feature>
<evidence type="ECO:0000259" key="5">
    <source>
        <dbReference type="PROSITE" id="PS50011"/>
    </source>
</evidence>
<proteinExistence type="predicted"/>
<reference evidence="6 7" key="1">
    <citation type="journal article" date="2019" name="Sci. Rep.">
        <title>Comparative genomics of chytrid fungi reveal insights into the obligate biotrophic and pathogenic lifestyle of Synchytrium endobioticum.</title>
        <authorList>
            <person name="van de Vossenberg B.T.L.H."/>
            <person name="Warris S."/>
            <person name="Nguyen H.D.T."/>
            <person name="van Gent-Pelzer M.P.E."/>
            <person name="Joly D.L."/>
            <person name="van de Geest H.C."/>
            <person name="Bonants P.J.M."/>
            <person name="Smith D.S."/>
            <person name="Levesque C.A."/>
            <person name="van der Lee T.A.J."/>
        </authorList>
    </citation>
    <scope>NUCLEOTIDE SEQUENCE [LARGE SCALE GENOMIC DNA]</scope>
    <source>
        <strain evidence="6 7">JEL517</strain>
    </source>
</reference>
<feature type="compositionally biased region" description="Low complexity" evidence="4">
    <location>
        <begin position="144"/>
        <end position="157"/>
    </location>
</feature>
<dbReference type="Proteomes" id="UP000319731">
    <property type="component" value="Unassembled WGS sequence"/>
</dbReference>
<dbReference type="GO" id="GO:0035556">
    <property type="term" value="P:intracellular signal transduction"/>
    <property type="evidence" value="ECO:0007669"/>
    <property type="project" value="TreeGrafter"/>
</dbReference>
<protein>
    <recommendedName>
        <fullName evidence="5">Protein kinase domain-containing protein</fullName>
    </recommendedName>
</protein>
<dbReference type="PROSITE" id="PS00107">
    <property type="entry name" value="PROTEIN_KINASE_ATP"/>
    <property type="match status" value="1"/>
</dbReference>
<dbReference type="Pfam" id="PF00069">
    <property type="entry name" value="Pkinase"/>
    <property type="match status" value="1"/>
</dbReference>
<feature type="region of interest" description="Disordered" evidence="4">
    <location>
        <begin position="339"/>
        <end position="380"/>
    </location>
</feature>